<keyword evidence="1" id="KW-0853">WD repeat</keyword>
<organism evidence="3 4">
    <name type="scientific">Ascaris lumbricoides</name>
    <name type="common">Giant roundworm</name>
    <dbReference type="NCBI Taxonomy" id="6252"/>
    <lineage>
        <taxon>Eukaryota</taxon>
        <taxon>Metazoa</taxon>
        <taxon>Ecdysozoa</taxon>
        <taxon>Nematoda</taxon>
        <taxon>Chromadorea</taxon>
        <taxon>Rhabditida</taxon>
        <taxon>Spirurina</taxon>
        <taxon>Ascaridomorpha</taxon>
        <taxon>Ascaridoidea</taxon>
        <taxon>Ascarididae</taxon>
        <taxon>Ascaris</taxon>
    </lineage>
</organism>
<dbReference type="Pfam" id="PF00400">
    <property type="entry name" value="WD40"/>
    <property type="match status" value="5"/>
</dbReference>
<name>A0A0M3HPM3_ASCLU</name>
<dbReference type="InterPro" id="IPR011047">
    <property type="entry name" value="Quinoprotein_ADH-like_sf"/>
</dbReference>
<protein>
    <submittedName>
        <fullName evidence="4">WD_REPEATS_REGION domain-containing protein</fullName>
    </submittedName>
</protein>
<dbReference type="WBParaSite" id="ALUE_0000388201-mRNA-1">
    <property type="protein sequence ID" value="ALUE_0000388201-mRNA-1"/>
    <property type="gene ID" value="ALUE_0000388201"/>
</dbReference>
<dbReference type="Gene3D" id="2.130.10.10">
    <property type="entry name" value="YVTN repeat-like/Quinoprotein amine dehydrogenase"/>
    <property type="match status" value="3"/>
</dbReference>
<dbReference type="InterPro" id="IPR052779">
    <property type="entry name" value="WDR62"/>
</dbReference>
<dbReference type="InterPro" id="IPR015943">
    <property type="entry name" value="WD40/YVTN_repeat-like_dom_sf"/>
</dbReference>
<evidence type="ECO:0000313" key="4">
    <source>
        <dbReference type="WBParaSite" id="ALUE_0000388201-mRNA-1"/>
    </source>
</evidence>
<dbReference type="PANTHER" id="PTHR45589">
    <property type="entry name" value="WD REPEAT DOMAIN 62, ISOFORM G"/>
    <property type="match status" value="1"/>
</dbReference>
<feature type="repeat" description="WD" evidence="1">
    <location>
        <begin position="459"/>
        <end position="481"/>
    </location>
</feature>
<evidence type="ECO:0000256" key="2">
    <source>
        <dbReference type="SAM" id="MobiDB-lite"/>
    </source>
</evidence>
<evidence type="ECO:0000256" key="1">
    <source>
        <dbReference type="PROSITE-ProRule" id="PRU00221"/>
    </source>
</evidence>
<dbReference type="PANTHER" id="PTHR45589:SF1">
    <property type="entry name" value="WD REPEAT DOMAIN 62, ISOFORM G"/>
    <property type="match status" value="1"/>
</dbReference>
<dbReference type="AlphaFoldDB" id="A0A0M3HPM3"/>
<dbReference type="SMART" id="SM00320">
    <property type="entry name" value="WD40"/>
    <property type="match status" value="9"/>
</dbReference>
<dbReference type="SUPFAM" id="SSF50998">
    <property type="entry name" value="Quinoprotein alcohol dehydrogenase-like"/>
    <property type="match status" value="1"/>
</dbReference>
<dbReference type="GO" id="GO:0072686">
    <property type="term" value="C:mitotic spindle"/>
    <property type="evidence" value="ECO:0007669"/>
    <property type="project" value="TreeGrafter"/>
</dbReference>
<accession>A0A0M3HPM3</accession>
<keyword evidence="3" id="KW-1185">Reference proteome</keyword>
<sequence length="973" mass="107288">MRDRGKQHSTPSTRETGRNHAALPAWGVCIIEMKQELARSGKKRTHVSVATRLLSKPPLSQRKRCKAMGATNTSVAAIAEVSSIATGTESKAKLQQVIGCAVNSRCSLDVDCNSGVIAYPAGPTVILQNPMGNAQAHVIGTTKNSVTCLSLSLCGKYLVTGEGGHNPSVRVWELYNADGQFAASQVANIKYHQERITCVRFLSGGMRVVSVGNEYDGQIAVWDWRTERRIASSRFVSRVIAMDETEQGMYVTVGVRHVRFWYVPGTFEGERALTLQGRSAVLLDRRNDTFVDVCCAPKNRTFAISLAKVLVEFNDRQLIGTYDLEGETPFSLVLGDNGLFIGFTKGTVRSFDIETAKLKTINCKPHSLHCSGTKGTSADAYCSTLSPTDCRLPDVRALCYNKKSRILTAECSDQSLYSWQKSVDGNAIAMLSSQHFHSAPIFAVEVCGRTCSFLPAGTFITGAADATIRIWNFNQPRERFQQAPTSFLTQVNACWQESKVIHISDSGSLSVDSPNRPTSTVGARSIRISPDGRHLACGRTDGNIHIYDLTLPDLPLIAMHEAHEAEVMCLEYSDLLTSARYLMASGGRDRFIHIYDPLNGYLQLASIDDLASTVHSIVFASFADELILLSCASDKTIVMRKMTDSQPSLVRFERLNQITAQFGFTGMAMGADGVVVACLDKQLKTFSLQGKLVKQIKIATSRDGQLTKLKLHPGAALAAVVCTDRKVYIVNMSTGECEACLSGMSGIIADVAFSSDCRYLIVVSSNGSIFLWRLADFLVKKMNSKQKRMKLAQEHIGGMLNELNERSQTPEGSIASEDGVTGEETGELSRMEDMESELESVDSQKPADEVDSDCVLQKQDRLSFTATHISTLRQRSSDVEWNHTRTGLAQTIDSNPRLHFEASFIQHPIENEMAERLTGCISQWNAVVDLVLQFRELLQTSQNLCTNDRERMMDMLRSGIFDGRRRLDVFDHQ</sequence>
<dbReference type="InterPro" id="IPR001680">
    <property type="entry name" value="WD40_rpt"/>
</dbReference>
<proteinExistence type="predicted"/>
<dbReference type="SUPFAM" id="SSF50978">
    <property type="entry name" value="WD40 repeat-like"/>
    <property type="match status" value="1"/>
</dbReference>
<dbReference type="Proteomes" id="UP000036681">
    <property type="component" value="Unplaced"/>
</dbReference>
<feature type="repeat" description="WD" evidence="1">
    <location>
        <begin position="741"/>
        <end position="774"/>
    </location>
</feature>
<dbReference type="InterPro" id="IPR036322">
    <property type="entry name" value="WD40_repeat_dom_sf"/>
</dbReference>
<feature type="region of interest" description="Disordered" evidence="2">
    <location>
        <begin position="802"/>
        <end position="850"/>
    </location>
</feature>
<evidence type="ECO:0000313" key="3">
    <source>
        <dbReference type="Proteomes" id="UP000036681"/>
    </source>
</evidence>
<dbReference type="GO" id="GO:0007099">
    <property type="term" value="P:centriole replication"/>
    <property type="evidence" value="ECO:0007669"/>
    <property type="project" value="TreeGrafter"/>
</dbReference>
<reference evidence="4" key="1">
    <citation type="submission" date="2016-05" db="UniProtKB">
        <authorList>
            <consortium name="WormBaseParasite"/>
        </authorList>
    </citation>
    <scope>IDENTIFICATION</scope>
</reference>
<dbReference type="PROSITE" id="PS50082">
    <property type="entry name" value="WD_REPEATS_2"/>
    <property type="match status" value="2"/>
</dbReference>